<evidence type="ECO:0000313" key="7">
    <source>
        <dbReference type="Proteomes" id="UP000694915"/>
    </source>
</evidence>
<evidence type="ECO:0000259" key="6">
    <source>
        <dbReference type="Pfam" id="PF07782"/>
    </source>
</evidence>
<feature type="domain" description="Dendritic cell-specific transmembrane protein-like" evidence="6">
    <location>
        <begin position="345"/>
        <end position="444"/>
    </location>
</feature>
<accession>A0ABM1AW16</accession>
<keyword evidence="7" id="KW-1185">Reference proteome</keyword>
<dbReference type="GeneID" id="101990093"/>
<comment type="subcellular location">
    <subcellularLocation>
        <location evidence="1">Membrane</location>
        <topology evidence="1">Multi-pass membrane protein</topology>
    </subcellularLocation>
</comment>
<dbReference type="PANTHER" id="PTHR21041:SF2">
    <property type="entry name" value="DENDRITIC CELL-SPECIFIC TRANSMEMBRANE PROTEIN"/>
    <property type="match status" value="1"/>
</dbReference>
<dbReference type="Proteomes" id="UP000694915">
    <property type="component" value="Unplaced"/>
</dbReference>
<dbReference type="PANTHER" id="PTHR21041">
    <property type="entry name" value="DENDRITIC CELL-SPECIFIC TRANSMEMBRANE PROTEIN"/>
    <property type="match status" value="1"/>
</dbReference>
<protein>
    <submittedName>
        <fullName evidence="8">Dendritic cell-specific transmembrane protein</fullName>
    </submittedName>
</protein>
<gene>
    <name evidence="8" type="primary">Dcstamp</name>
</gene>
<evidence type="ECO:0000256" key="2">
    <source>
        <dbReference type="ARBA" id="ARBA00022692"/>
    </source>
</evidence>
<dbReference type="RefSeq" id="XP_013209364.1">
    <property type="nucleotide sequence ID" value="XM_013353910.1"/>
</dbReference>
<feature type="transmembrane region" description="Helical" evidence="5">
    <location>
        <begin position="317"/>
        <end position="334"/>
    </location>
</feature>
<evidence type="ECO:0000256" key="5">
    <source>
        <dbReference type="SAM" id="Phobius"/>
    </source>
</evidence>
<reference evidence="8" key="1">
    <citation type="submission" date="2025-08" db="UniProtKB">
        <authorList>
            <consortium name="RefSeq"/>
        </authorList>
    </citation>
    <scope>IDENTIFICATION</scope>
</reference>
<feature type="transmembrane region" description="Helical" evidence="5">
    <location>
        <begin position="396"/>
        <end position="421"/>
    </location>
</feature>
<feature type="transmembrane region" description="Helical" evidence="5">
    <location>
        <begin position="163"/>
        <end position="188"/>
    </location>
</feature>
<feature type="transmembrane region" description="Helical" evidence="5">
    <location>
        <begin position="200"/>
        <end position="219"/>
    </location>
</feature>
<organism evidence="7 8">
    <name type="scientific">Microtus ochrogaster</name>
    <name type="common">Prairie vole</name>
    <dbReference type="NCBI Taxonomy" id="79684"/>
    <lineage>
        <taxon>Eukaryota</taxon>
        <taxon>Metazoa</taxon>
        <taxon>Chordata</taxon>
        <taxon>Craniata</taxon>
        <taxon>Vertebrata</taxon>
        <taxon>Euteleostomi</taxon>
        <taxon>Mammalia</taxon>
        <taxon>Eutheria</taxon>
        <taxon>Euarchontoglires</taxon>
        <taxon>Glires</taxon>
        <taxon>Rodentia</taxon>
        <taxon>Myomorpha</taxon>
        <taxon>Muroidea</taxon>
        <taxon>Cricetidae</taxon>
        <taxon>Arvicolinae</taxon>
        <taxon>Microtus</taxon>
    </lineage>
</organism>
<evidence type="ECO:0000256" key="1">
    <source>
        <dbReference type="ARBA" id="ARBA00004141"/>
    </source>
</evidence>
<sequence length="517" mass="59120">MATLTPRHPVYSSSEKVIGVDAHFCQPPPYTPRPGLRASRLMKLWEAESQLSAYGVKDPRKRFGTAAWLSQGRLPRDVLLKAQCVQIYLAWEGWISVAWYTGRKRLWTLGTSISLRLWRTYVFPGSTGWMDFIQHLGVCCFVAFLAVSLLSAAFYWVLPSVAVLAAVWASTCVFLCCSKHARCFLLLVFLSCGLREGRNALIAAGTGMVILGHVENMFYNFRGLLDSMTCNLRAKSFAIHVPLLARYCEALQWIYGLAAPPNLFDDLLSWNQTLVVSLFSPNRTFEAHMNDTKGEVLGALSHMVVVTELLSSLGQKLLALAGLLLILFSTSLFMKRFLGPCGRKYENVYITRQFVQFDEEQRHQQRPCVLPLNRKERKKYIIIPSVRLSPKERKNLGLFFLPVLTHLYVWVLFAAVDFLLFRLISSMNKHLQSLPGLEAHLKLRGELKILVSGAFYPRVERERIRYLHAKLLKKRAKQPPGEAERKLSLYFKKVHFWLPVLKLIRKRHTNTANEDYP</sequence>
<dbReference type="InterPro" id="IPR012858">
    <property type="entry name" value="DC_STAMP-like"/>
</dbReference>
<evidence type="ECO:0000313" key="8">
    <source>
        <dbReference type="RefSeq" id="XP_013209364.1"/>
    </source>
</evidence>
<keyword evidence="2 5" id="KW-0812">Transmembrane</keyword>
<keyword evidence="4 5" id="KW-0472">Membrane</keyword>
<proteinExistence type="predicted"/>
<feature type="transmembrane region" description="Helical" evidence="5">
    <location>
        <begin position="136"/>
        <end position="157"/>
    </location>
</feature>
<dbReference type="Pfam" id="PF07782">
    <property type="entry name" value="DC_STAMP"/>
    <property type="match status" value="1"/>
</dbReference>
<name>A0ABM1AW16_MICOH</name>
<dbReference type="InterPro" id="IPR051856">
    <property type="entry name" value="CSR-E3_Ligase_Protein"/>
</dbReference>
<keyword evidence="3 5" id="KW-1133">Transmembrane helix</keyword>
<evidence type="ECO:0000256" key="4">
    <source>
        <dbReference type="ARBA" id="ARBA00023136"/>
    </source>
</evidence>
<evidence type="ECO:0000256" key="3">
    <source>
        <dbReference type="ARBA" id="ARBA00022989"/>
    </source>
</evidence>